<gene>
    <name evidence="2" type="ORF">I314_00849</name>
</gene>
<evidence type="ECO:0000256" key="1">
    <source>
        <dbReference type="SAM" id="MobiDB-lite"/>
    </source>
</evidence>
<reference evidence="2 3" key="1">
    <citation type="submission" date="2015-01" db="EMBL/GenBank/DDBJ databases">
        <title>The Genome Sequence of Cryptococcus gattii CA1873.</title>
        <authorList>
            <consortium name="The Broad Institute Genomics Platform"/>
            <person name="Cuomo C."/>
            <person name="Litvintseva A."/>
            <person name="Chen Y."/>
            <person name="Heitman J."/>
            <person name="Sun S."/>
            <person name="Springer D."/>
            <person name="Dromer F."/>
            <person name="Young S."/>
            <person name="Zeng Q."/>
            <person name="Gargeya S."/>
            <person name="Abouelleil A."/>
            <person name="Alvarado L."/>
            <person name="Chapman S.B."/>
            <person name="Gainer-Dewar J."/>
            <person name="Goldberg J."/>
            <person name="Griggs A."/>
            <person name="Gujja S."/>
            <person name="Hansen M."/>
            <person name="Howarth C."/>
            <person name="Imamovic A."/>
            <person name="Larimer J."/>
            <person name="Murphy C."/>
            <person name="Naylor J."/>
            <person name="Pearson M."/>
            <person name="Priest M."/>
            <person name="Roberts A."/>
            <person name="Saif S."/>
            <person name="Shea T."/>
            <person name="Sykes S."/>
            <person name="Wortman J."/>
            <person name="Nusbaum C."/>
            <person name="Birren B."/>
        </authorList>
    </citation>
    <scope>NUCLEOTIDE SEQUENCE [LARGE SCALE GENOMIC DNA]</scope>
    <source>
        <strain evidence="2 3">CA1873</strain>
    </source>
</reference>
<feature type="region of interest" description="Disordered" evidence="1">
    <location>
        <begin position="27"/>
        <end position="50"/>
    </location>
</feature>
<sequence length="50" mass="5363">AASATALDSSLEMEWVGFDFTQEVDASGNFDDFVGEGEGEEEDSSNEELV</sequence>
<dbReference type="Proteomes" id="UP000053800">
    <property type="component" value="Unassembled WGS sequence"/>
</dbReference>
<name>A0ABR5BH01_CRYGA</name>
<protein>
    <submittedName>
        <fullName evidence="2">Uncharacterized protein</fullName>
    </submittedName>
</protein>
<proteinExistence type="predicted"/>
<organism evidence="2 3">
    <name type="scientific">Cryptococcus bacillisporus CA1873</name>
    <dbReference type="NCBI Taxonomy" id="1296111"/>
    <lineage>
        <taxon>Eukaryota</taxon>
        <taxon>Fungi</taxon>
        <taxon>Dikarya</taxon>
        <taxon>Basidiomycota</taxon>
        <taxon>Agaricomycotina</taxon>
        <taxon>Tremellomycetes</taxon>
        <taxon>Tremellales</taxon>
        <taxon>Cryptococcaceae</taxon>
        <taxon>Cryptococcus</taxon>
        <taxon>Cryptococcus gattii species complex</taxon>
    </lineage>
</organism>
<dbReference type="EMBL" id="KN848890">
    <property type="protein sequence ID" value="KIR68430.1"/>
    <property type="molecule type" value="Genomic_DNA"/>
</dbReference>
<feature type="compositionally biased region" description="Acidic residues" evidence="1">
    <location>
        <begin position="33"/>
        <end position="50"/>
    </location>
</feature>
<evidence type="ECO:0000313" key="2">
    <source>
        <dbReference type="EMBL" id="KIR68430.1"/>
    </source>
</evidence>
<feature type="non-terminal residue" evidence="2">
    <location>
        <position position="50"/>
    </location>
</feature>
<feature type="non-terminal residue" evidence="2">
    <location>
        <position position="1"/>
    </location>
</feature>
<keyword evidence="3" id="KW-1185">Reference proteome</keyword>
<accession>A0ABR5BH01</accession>
<evidence type="ECO:0000313" key="3">
    <source>
        <dbReference type="Proteomes" id="UP000053800"/>
    </source>
</evidence>